<dbReference type="EMBL" id="AQPF01000032">
    <property type="protein sequence ID" value="KAF0804386.1"/>
    <property type="molecule type" value="Genomic_DNA"/>
</dbReference>
<gene>
    <name evidence="1" type="ORF">A6D6_03123</name>
</gene>
<evidence type="ECO:0000313" key="2">
    <source>
        <dbReference type="Proteomes" id="UP000771797"/>
    </source>
</evidence>
<organism evidence="1 2">
    <name type="scientific">Alcanivorax xiamenensis</name>
    <dbReference type="NCBI Taxonomy" id="1177156"/>
    <lineage>
        <taxon>Bacteria</taxon>
        <taxon>Pseudomonadati</taxon>
        <taxon>Pseudomonadota</taxon>
        <taxon>Gammaproteobacteria</taxon>
        <taxon>Oceanospirillales</taxon>
        <taxon>Alcanivoracaceae</taxon>
        <taxon>Alcanivorax</taxon>
    </lineage>
</organism>
<proteinExistence type="predicted"/>
<evidence type="ECO:0000313" key="1">
    <source>
        <dbReference type="EMBL" id="KAF0804386.1"/>
    </source>
</evidence>
<reference evidence="1 2" key="1">
    <citation type="submission" date="2012-09" db="EMBL/GenBank/DDBJ databases">
        <title>Genome Sequence of alkane-degrading Bacterium Alcanivorax sp. 6-D-6.</title>
        <authorList>
            <person name="Lai Q."/>
            <person name="Shao Z."/>
        </authorList>
    </citation>
    <scope>NUCLEOTIDE SEQUENCE [LARGE SCALE GENOMIC DNA]</scope>
    <source>
        <strain evidence="1 2">6-D-6</strain>
    </source>
</reference>
<sequence length="120" mass="14534">MGPVRRLYLTIIDSISLLQRRLLNRRTMRGQRQRRRQTRLGRVLNVVQFETSGVYRRLDGLDEIEIWLRSHHPDIDDRCEYLISILETERLFLHQLINACEKADHYFMVWSGVRARQRSR</sequence>
<protein>
    <submittedName>
        <fullName evidence="1">Uncharacterized protein</fullName>
    </submittedName>
</protein>
<dbReference type="RefSeq" id="WP_159661239.1">
    <property type="nucleotide sequence ID" value="NZ_AQPF01000032.1"/>
</dbReference>
<dbReference type="Proteomes" id="UP000771797">
    <property type="component" value="Unassembled WGS sequence"/>
</dbReference>
<accession>A0ABQ6Y579</accession>
<keyword evidence="2" id="KW-1185">Reference proteome</keyword>
<name>A0ABQ6Y579_9GAMM</name>
<comment type="caution">
    <text evidence="1">The sequence shown here is derived from an EMBL/GenBank/DDBJ whole genome shotgun (WGS) entry which is preliminary data.</text>
</comment>